<dbReference type="InterPro" id="IPR009003">
    <property type="entry name" value="Peptidase_S1_PA"/>
</dbReference>
<gene>
    <name evidence="2" type="ORF">KFL_004970020</name>
</gene>
<organism evidence="2 3">
    <name type="scientific">Klebsormidium nitens</name>
    <name type="common">Green alga</name>
    <name type="synonym">Ulothrix nitens</name>
    <dbReference type="NCBI Taxonomy" id="105231"/>
    <lineage>
        <taxon>Eukaryota</taxon>
        <taxon>Viridiplantae</taxon>
        <taxon>Streptophyta</taxon>
        <taxon>Klebsormidiophyceae</taxon>
        <taxon>Klebsormidiales</taxon>
        <taxon>Klebsormidiaceae</taxon>
        <taxon>Klebsormidium</taxon>
    </lineage>
</organism>
<feature type="region of interest" description="Disordered" evidence="1">
    <location>
        <begin position="26"/>
        <end position="67"/>
    </location>
</feature>
<protein>
    <submittedName>
        <fullName evidence="2">Uncharacterized protein</fullName>
    </submittedName>
</protein>
<evidence type="ECO:0000313" key="3">
    <source>
        <dbReference type="Proteomes" id="UP000054558"/>
    </source>
</evidence>
<name>A0A1Y1IE21_KLENI</name>
<dbReference type="EMBL" id="DF237446">
    <property type="protein sequence ID" value="GAQ89205.1"/>
    <property type="molecule type" value="Genomic_DNA"/>
</dbReference>
<dbReference type="AlphaFoldDB" id="A0A1Y1IE21"/>
<sequence>MAGQLLYAFGWLSQLGLETPEEVATRAPWEGASGLLSQREGAPDSLSTTSASPDTAIYDPQRDTNYDIPNEAQDALKQYGDMIAIGGYLSPEAYDPQSDTDYDVPEGLPELKALYAAAHQTALEASRGSSILRSQKNKKKKPRWAATGKQGLIEVVDEPTVAPFTSIGRVFVDNEKEGAILGSTFRPEFGDDGADALVGPDGLLSSAHLFHPLKDIEAAHVRFMTPDGNGHNDYTVKSVAMPQSYVEARDRRARYDCDYAVLQVAPLRETEEVSKVVPALSTTLGRTFLTPKHQIVKVGFGRMDPESGSPVELLQDKGHFMIELGPGKSFGSEGWGRRGLSGGPSFEKGRVVGVNCAGGERDDIAVTSRVFKIELENMVEKNLDWAGF</sequence>
<evidence type="ECO:0000313" key="2">
    <source>
        <dbReference type="EMBL" id="GAQ89205.1"/>
    </source>
</evidence>
<accession>A0A1Y1IE21</accession>
<keyword evidence="3" id="KW-1185">Reference proteome</keyword>
<evidence type="ECO:0000256" key="1">
    <source>
        <dbReference type="SAM" id="MobiDB-lite"/>
    </source>
</evidence>
<dbReference type="SUPFAM" id="SSF50494">
    <property type="entry name" value="Trypsin-like serine proteases"/>
    <property type="match status" value="1"/>
</dbReference>
<dbReference type="Proteomes" id="UP000054558">
    <property type="component" value="Unassembled WGS sequence"/>
</dbReference>
<proteinExistence type="predicted"/>
<reference evidence="2 3" key="1">
    <citation type="journal article" date="2014" name="Nat. Commun.">
        <title>Klebsormidium flaccidum genome reveals primary factors for plant terrestrial adaptation.</title>
        <authorList>
            <person name="Hori K."/>
            <person name="Maruyama F."/>
            <person name="Fujisawa T."/>
            <person name="Togashi T."/>
            <person name="Yamamoto N."/>
            <person name="Seo M."/>
            <person name="Sato S."/>
            <person name="Yamada T."/>
            <person name="Mori H."/>
            <person name="Tajima N."/>
            <person name="Moriyama T."/>
            <person name="Ikeuchi M."/>
            <person name="Watanabe M."/>
            <person name="Wada H."/>
            <person name="Kobayashi K."/>
            <person name="Saito M."/>
            <person name="Masuda T."/>
            <person name="Sasaki-Sekimoto Y."/>
            <person name="Mashiguchi K."/>
            <person name="Awai K."/>
            <person name="Shimojima M."/>
            <person name="Masuda S."/>
            <person name="Iwai M."/>
            <person name="Nobusawa T."/>
            <person name="Narise T."/>
            <person name="Kondo S."/>
            <person name="Saito H."/>
            <person name="Sato R."/>
            <person name="Murakawa M."/>
            <person name="Ihara Y."/>
            <person name="Oshima-Yamada Y."/>
            <person name="Ohtaka K."/>
            <person name="Satoh M."/>
            <person name="Sonobe K."/>
            <person name="Ishii M."/>
            <person name="Ohtani R."/>
            <person name="Kanamori-Sato M."/>
            <person name="Honoki R."/>
            <person name="Miyazaki D."/>
            <person name="Mochizuki H."/>
            <person name="Umetsu J."/>
            <person name="Higashi K."/>
            <person name="Shibata D."/>
            <person name="Kamiya Y."/>
            <person name="Sato N."/>
            <person name="Nakamura Y."/>
            <person name="Tabata S."/>
            <person name="Ida S."/>
            <person name="Kurokawa K."/>
            <person name="Ohta H."/>
        </authorList>
    </citation>
    <scope>NUCLEOTIDE SEQUENCE [LARGE SCALE GENOMIC DNA]</scope>
    <source>
        <strain evidence="2 3">NIES-2285</strain>
    </source>
</reference>